<dbReference type="SUPFAM" id="SSF48230">
    <property type="entry name" value="Chondroitin AC/alginate lyase"/>
    <property type="match status" value="1"/>
</dbReference>
<dbReference type="EMBL" id="CP052757">
    <property type="protein sequence ID" value="QJW36727.1"/>
    <property type="molecule type" value="Genomic_DNA"/>
</dbReference>
<dbReference type="InterPro" id="IPR012480">
    <property type="entry name" value="Hepar_II_III_C"/>
</dbReference>
<dbReference type="Pfam" id="PF07940">
    <property type="entry name" value="Hepar_II_III_C"/>
    <property type="match status" value="1"/>
</dbReference>
<keyword evidence="5" id="KW-1185">Reference proteome</keyword>
<protein>
    <recommendedName>
        <fullName evidence="3">Heparinase II/III-like C-terminal domain-containing protein</fullName>
    </recommendedName>
</protein>
<dbReference type="KEGG" id="cprt:FIC82_011530"/>
<gene>
    <name evidence="4" type="ORF">FIC82_011530</name>
</gene>
<evidence type="ECO:0000313" key="5">
    <source>
        <dbReference type="Proteomes" id="UP000451354"/>
    </source>
</evidence>
<evidence type="ECO:0000259" key="3">
    <source>
        <dbReference type="Pfam" id="PF07940"/>
    </source>
</evidence>
<feature type="domain" description="Heparinase II/III-like C-terminal" evidence="3">
    <location>
        <begin position="432"/>
        <end position="581"/>
    </location>
</feature>
<feature type="compositionally biased region" description="Low complexity" evidence="2">
    <location>
        <begin position="643"/>
        <end position="678"/>
    </location>
</feature>
<organism evidence="4 5">
    <name type="scientific">Cellulosimicrobium protaetiae</name>
    <dbReference type="NCBI Taxonomy" id="2587808"/>
    <lineage>
        <taxon>Bacteria</taxon>
        <taxon>Bacillati</taxon>
        <taxon>Actinomycetota</taxon>
        <taxon>Actinomycetes</taxon>
        <taxon>Micrococcales</taxon>
        <taxon>Promicromonosporaceae</taxon>
        <taxon>Cellulosimicrobium</taxon>
    </lineage>
</organism>
<evidence type="ECO:0000313" key="4">
    <source>
        <dbReference type="EMBL" id="QJW36727.1"/>
    </source>
</evidence>
<dbReference type="OrthoDB" id="9793856at2"/>
<accession>A0A6M5UDR6</accession>
<dbReference type="Gene3D" id="1.50.10.100">
    <property type="entry name" value="Chondroitin AC/alginate lyase"/>
    <property type="match status" value="1"/>
</dbReference>
<dbReference type="Proteomes" id="UP000451354">
    <property type="component" value="Chromosome"/>
</dbReference>
<evidence type="ECO:0000256" key="2">
    <source>
        <dbReference type="SAM" id="MobiDB-lite"/>
    </source>
</evidence>
<dbReference type="Gene3D" id="2.70.98.70">
    <property type="match status" value="1"/>
</dbReference>
<dbReference type="GO" id="GO:0016829">
    <property type="term" value="F:lyase activity"/>
    <property type="evidence" value="ECO:0007669"/>
    <property type="project" value="InterPro"/>
</dbReference>
<feature type="region of interest" description="Disordered" evidence="2">
    <location>
        <begin position="639"/>
        <end position="678"/>
    </location>
</feature>
<dbReference type="GO" id="GO:0030313">
    <property type="term" value="C:cell envelope"/>
    <property type="evidence" value="ECO:0007669"/>
    <property type="project" value="UniProtKB-SubCell"/>
</dbReference>
<comment type="subcellular location">
    <subcellularLocation>
        <location evidence="1">Cell envelope</location>
    </subcellularLocation>
</comment>
<reference evidence="4 5" key="1">
    <citation type="journal article" date="2022" name="Int. J. Syst. Evol. Microbiol.">
        <title>Cellulosimicrobium protaetiae sp. nov., isolated from the gut of the larva of Protaetia brevitarsis seulensis.</title>
        <authorList>
            <person name="Le Han H."/>
            <person name="Nguyen T.T.H."/>
            <person name="Li Z."/>
            <person name="Shin N.R."/>
            <person name="Kim S.G."/>
        </authorList>
    </citation>
    <scope>NUCLEOTIDE SEQUENCE [LARGE SCALE GENOMIC DNA]</scope>
    <source>
        <strain evidence="4 5">BI34</strain>
    </source>
</reference>
<dbReference type="InterPro" id="IPR008929">
    <property type="entry name" value="Chondroitin_lyas"/>
</dbReference>
<proteinExistence type="predicted"/>
<name>A0A6M5UDR6_9MICO</name>
<dbReference type="AlphaFoldDB" id="A0A6M5UDR6"/>
<sequence length="678" mass="72733">MFTPFTGPLAAAFDGRTGDAPARRDALASLLVDPAHALPVPPATDRSAWSRGEGRADRETVAAVLARARDDLGTPWPLPLASTAARLHRDGNRTAHEELVFTRQQRLSRAVVAAAVTGEDVWLDEVADGVLALCEQSSWCWPAHDDAFATRGWVVPDTDRPYLDLGAGEVVGQLAWTDHVLGDLLQVRYPGLRERVRAEARRRVVDPFVERRDWHWIGLDGDVHNWNPWIHGNVLVAALRLLDDPADAALRAHVVELAVEGLDRYVAVLPVDGAIDEGYEYWWNGACRALEALDVLAHATGGALDALDPAAPVRALRATVAFPHRMHLGGDWYLDLADGRARPPVEQPWHALHRAARRAGDEDARRHAASYRVPGAPVADETAGLARLLRALTDDAWLAAAPAAAPLPRDVWLGSTQVLLARERAGSPRGLTLAVKGGHNGEHHNHNDVGSFVVATDGVPVLVDAGRPTYTAQTFGPDRYAIWTMQSSWHNVPEVAGTPQEAGERFAARDVAVGDGELSLDLAGAYPVLGPASWRRAARLERDATPVRVVVDDEWDLGPAASAVVHLVLAGDVRTAPGEARVVPLDGATPVVVRWPADVPVDVTVRELDDPMLTGVWGERLTRLALDATGRGRLRVVVEQDDTPGPATPRTPAGGLTTGIIDPTGGTDAAGTTQEGAP</sequence>
<evidence type="ECO:0000256" key="1">
    <source>
        <dbReference type="ARBA" id="ARBA00004196"/>
    </source>
</evidence>
<dbReference type="RefSeq" id="WP_154798640.1">
    <property type="nucleotide sequence ID" value="NZ_CP052757.1"/>
</dbReference>